<reference evidence="4 5" key="1">
    <citation type="submission" date="2008-03" db="EMBL/GenBank/DDBJ databases">
        <authorList>
            <person name="Paulsen I."/>
            <person name="Sebastian Y."/>
        </authorList>
    </citation>
    <scope>NUCLEOTIDE SEQUENCE [LARGE SCALE GENOMIC DNA]</scope>
    <source>
        <strain evidence="5">D str. JGS1721</strain>
        <strain evidence="4">JGS1721</strain>
    </source>
</reference>
<dbReference type="Proteomes" id="UP000003188">
    <property type="component" value="Unassembled WGS sequence"/>
</dbReference>
<evidence type="ECO:0000313" key="5">
    <source>
        <dbReference type="Proteomes" id="UP000003188"/>
    </source>
</evidence>
<keyword evidence="1" id="KW-0472">Membrane</keyword>
<dbReference type="EMBL" id="ABOO01000068">
    <property type="protein sequence ID" value="EDT70194.1"/>
    <property type="molecule type" value="Genomic_DNA"/>
</dbReference>
<feature type="transmembrane region" description="Helical" evidence="1">
    <location>
        <begin position="58"/>
        <end position="79"/>
    </location>
</feature>
<evidence type="ECO:0000313" key="4">
    <source>
        <dbReference type="EMBL" id="EDT70414.1"/>
    </source>
</evidence>
<accession>B1V6Z5</accession>
<sequence length="85" mass="9058">MLSNIYVLDVFTSLNQIGVDLLTKSQTLGWISLALSLAVAGFAWILGGTDGMRKAKPIIIGGIVGFILIMGANAFATYFKTTVTF</sequence>
<feature type="transmembrane region" description="Helical" evidence="1">
    <location>
        <begin position="28"/>
        <end position="46"/>
    </location>
</feature>
<name>B1V6Z5_CLOPF</name>
<comment type="caution">
    <text evidence="4">The sequence shown here is derived from an EMBL/GenBank/DDBJ whole genome shotgun (WGS) entry which is preliminary data.</text>
</comment>
<dbReference type="RefSeq" id="WP_003476200.1">
    <property type="nucleotide sequence ID" value="NZ_ABOO01000053.1"/>
</dbReference>
<evidence type="ECO:0000313" key="2">
    <source>
        <dbReference type="EMBL" id="EDT70194.1"/>
    </source>
</evidence>
<proteinExistence type="predicted"/>
<keyword evidence="1" id="KW-1133">Transmembrane helix</keyword>
<dbReference type="EMBL" id="ABOO01000053">
    <property type="protein sequence ID" value="EDT70414.1"/>
    <property type="molecule type" value="Genomic_DNA"/>
</dbReference>
<dbReference type="AlphaFoldDB" id="B1V6Z5"/>
<protein>
    <submittedName>
        <fullName evidence="4">Uncharacterized protein</fullName>
    </submittedName>
</protein>
<evidence type="ECO:0000313" key="3">
    <source>
        <dbReference type="EMBL" id="EDT70382.1"/>
    </source>
</evidence>
<keyword evidence="1" id="KW-0812">Transmembrane</keyword>
<evidence type="ECO:0000256" key="1">
    <source>
        <dbReference type="SAM" id="Phobius"/>
    </source>
</evidence>
<dbReference type="EMBL" id="ABOO01000054">
    <property type="protein sequence ID" value="EDT70382.1"/>
    <property type="molecule type" value="Genomic_DNA"/>
</dbReference>
<organism evidence="4 5">
    <name type="scientific">Clostridium perfringens D str. JGS1721</name>
    <dbReference type="NCBI Taxonomy" id="488537"/>
    <lineage>
        <taxon>Bacteria</taxon>
        <taxon>Bacillati</taxon>
        <taxon>Bacillota</taxon>
        <taxon>Clostridia</taxon>
        <taxon>Eubacteriales</taxon>
        <taxon>Clostridiaceae</taxon>
        <taxon>Clostridium</taxon>
    </lineage>
</organism>
<gene>
    <name evidence="3" type="ORF">CJD_A0245</name>
    <name evidence="4" type="ORF">CJD_A0259</name>
    <name evidence="2" type="ORF">CJD_A0608</name>
</gene>